<dbReference type="Gene3D" id="3.40.50.360">
    <property type="match status" value="1"/>
</dbReference>
<evidence type="ECO:0000259" key="1">
    <source>
        <dbReference type="Pfam" id="PF03358"/>
    </source>
</evidence>
<name>A0A7Y9IVJ5_9BURK</name>
<accession>A0A7Y9IVJ5</accession>
<evidence type="ECO:0000313" key="2">
    <source>
        <dbReference type="EMBL" id="NYE83288.1"/>
    </source>
</evidence>
<dbReference type="EMBL" id="JACBYR010000001">
    <property type="protein sequence ID" value="NYE83288.1"/>
    <property type="molecule type" value="Genomic_DNA"/>
</dbReference>
<comment type="caution">
    <text evidence="2">The sequence shown here is derived from an EMBL/GenBank/DDBJ whole genome shotgun (WGS) entry which is preliminary data.</text>
</comment>
<organism evidence="2 3">
    <name type="scientific">Pigmentiphaga litoralis</name>
    <dbReference type="NCBI Taxonomy" id="516702"/>
    <lineage>
        <taxon>Bacteria</taxon>
        <taxon>Pseudomonadati</taxon>
        <taxon>Pseudomonadota</taxon>
        <taxon>Betaproteobacteria</taxon>
        <taxon>Burkholderiales</taxon>
        <taxon>Alcaligenaceae</taxon>
        <taxon>Pigmentiphaga</taxon>
    </lineage>
</organism>
<dbReference type="InterPro" id="IPR029039">
    <property type="entry name" value="Flavoprotein-like_sf"/>
</dbReference>
<dbReference type="InterPro" id="IPR005025">
    <property type="entry name" value="FMN_Rdtase-like_dom"/>
</dbReference>
<protein>
    <submittedName>
        <fullName evidence="2">Multimeric flavodoxin WrbA</fullName>
    </submittedName>
</protein>
<keyword evidence="3" id="KW-1185">Reference proteome</keyword>
<reference evidence="2 3" key="1">
    <citation type="submission" date="2020-07" db="EMBL/GenBank/DDBJ databases">
        <title>Genomic Encyclopedia of Type Strains, Phase IV (KMG-V): Genome sequencing to study the core and pangenomes of soil and plant-associated prokaryotes.</title>
        <authorList>
            <person name="Whitman W."/>
        </authorList>
    </citation>
    <scope>NUCLEOTIDE SEQUENCE [LARGE SCALE GENOMIC DNA]</scope>
    <source>
        <strain evidence="2 3">SAS40</strain>
    </source>
</reference>
<gene>
    <name evidence="2" type="ORF">FHW18_002559</name>
</gene>
<proteinExistence type="predicted"/>
<dbReference type="RefSeq" id="WP_179586824.1">
    <property type="nucleotide sequence ID" value="NZ_JACBYR010000001.1"/>
</dbReference>
<feature type="domain" description="NADPH-dependent FMN reductase-like" evidence="1">
    <location>
        <begin position="6"/>
        <end position="151"/>
    </location>
</feature>
<dbReference type="AlphaFoldDB" id="A0A7Y9IVJ5"/>
<dbReference type="GO" id="GO:0016491">
    <property type="term" value="F:oxidoreductase activity"/>
    <property type="evidence" value="ECO:0007669"/>
    <property type="project" value="InterPro"/>
</dbReference>
<dbReference type="SUPFAM" id="SSF52218">
    <property type="entry name" value="Flavoproteins"/>
    <property type="match status" value="1"/>
</dbReference>
<sequence length="202" mass="21793">MSLTTLAINCTLKPSPNDSSCGLLLSRTMELFNQAGAPGEIIRAVDYTIKPGVTADEGEDDDWPALRDKVLEADILLLGTPIWLGHPSSECQRVLERLDAMLSDKDEGGRMLTFGRVAAVAVVGNEDGAHHVAAELFQALNDVGYTIPASATAYWVGEAMQAVDFKDLPKTPDKTQGAMEVLVNNCVHLAKLLKQGQYPEVK</sequence>
<dbReference type="Pfam" id="PF03358">
    <property type="entry name" value="FMN_red"/>
    <property type="match status" value="1"/>
</dbReference>
<dbReference type="Proteomes" id="UP000542125">
    <property type="component" value="Unassembled WGS sequence"/>
</dbReference>
<evidence type="ECO:0000313" key="3">
    <source>
        <dbReference type="Proteomes" id="UP000542125"/>
    </source>
</evidence>